<dbReference type="AlphaFoldDB" id="A0A446CLE3"/>
<dbReference type="Gene3D" id="3.90.850.10">
    <property type="entry name" value="Fumarylacetoacetase-like, C-terminal domain"/>
    <property type="match status" value="1"/>
</dbReference>
<dbReference type="Pfam" id="PF01557">
    <property type="entry name" value="FAA_hydrolase"/>
    <property type="match status" value="1"/>
</dbReference>
<feature type="domain" description="Fumarylacetoacetase-like C-terminal" evidence="2">
    <location>
        <begin position="92"/>
        <end position="261"/>
    </location>
</feature>
<sequence>MPASAPAALARDIKAAQDHAASIAPISARYPRFGLDAAYEVAARVHQARLAEGARAVGRKIGFTNPAMWAALGVDFPVWGRVYAHTVVLEDGGEVRCRLDRYVEPRIEPEIVLHFGAEPPQTSDPARILDCVDWIAHGFELVQSHYPAWQFQAADTVADNALHGALFVGPRKEPTSLGPGLADRLARFQIDLSCNGTLRETGCGANVLGSPLAALAHLLTALAERPADEAIQAGELVTTGTLTRAYPVHAGETWSTTLDGIDLPGMRIVFEA</sequence>
<evidence type="ECO:0000256" key="1">
    <source>
        <dbReference type="ARBA" id="ARBA00023239"/>
    </source>
</evidence>
<dbReference type="RefSeq" id="WP_129528869.1">
    <property type="nucleotide sequence ID" value="NZ_UFQB01000016.1"/>
</dbReference>
<reference evidence="3 4" key="1">
    <citation type="submission" date="2018-07" db="EMBL/GenBank/DDBJ databases">
        <authorList>
            <person name="Peeters C."/>
        </authorList>
    </citation>
    <scope>NUCLEOTIDE SEQUENCE [LARGE SCALE GENOMIC DNA]</scope>
    <source>
        <strain evidence="3 4">LMG 3411</strain>
    </source>
</reference>
<gene>
    <name evidence="3" type="primary">mhpD_1</name>
    <name evidence="3" type="ORF">AGI3411_03750</name>
</gene>
<dbReference type="InterPro" id="IPR036663">
    <property type="entry name" value="Fumarylacetoacetase_C_sf"/>
</dbReference>
<keyword evidence="1 3" id="KW-0456">Lyase</keyword>
<dbReference type="InterPro" id="IPR011234">
    <property type="entry name" value="Fumarylacetoacetase-like_C"/>
</dbReference>
<name>A0A446CLE3_9BURK</name>
<dbReference type="SUPFAM" id="SSF56529">
    <property type="entry name" value="FAH"/>
    <property type="match status" value="1"/>
</dbReference>
<keyword evidence="4" id="KW-1185">Reference proteome</keyword>
<evidence type="ECO:0000313" key="3">
    <source>
        <dbReference type="EMBL" id="SSW68558.1"/>
    </source>
</evidence>
<evidence type="ECO:0000313" key="4">
    <source>
        <dbReference type="Proteomes" id="UP000289184"/>
    </source>
</evidence>
<evidence type="ECO:0000259" key="2">
    <source>
        <dbReference type="Pfam" id="PF01557"/>
    </source>
</evidence>
<dbReference type="PANTHER" id="PTHR30143">
    <property type="entry name" value="ACID HYDRATASE"/>
    <property type="match status" value="1"/>
</dbReference>
<organism evidence="3 4">
    <name type="scientific">Achromobacter agilis</name>
    <dbReference type="NCBI Taxonomy" id="1353888"/>
    <lineage>
        <taxon>Bacteria</taxon>
        <taxon>Pseudomonadati</taxon>
        <taxon>Pseudomonadota</taxon>
        <taxon>Betaproteobacteria</taxon>
        <taxon>Burkholderiales</taxon>
        <taxon>Alcaligenaceae</taxon>
        <taxon>Achromobacter</taxon>
    </lineage>
</organism>
<dbReference type="PANTHER" id="PTHR30143:SF0">
    <property type="entry name" value="2-KETO-4-PENTENOATE HYDRATASE"/>
    <property type="match status" value="1"/>
</dbReference>
<dbReference type="EMBL" id="UFQB01000016">
    <property type="protein sequence ID" value="SSW68558.1"/>
    <property type="molecule type" value="Genomic_DNA"/>
</dbReference>
<proteinExistence type="predicted"/>
<accession>A0A446CLE3</accession>
<dbReference type="GO" id="GO:0005737">
    <property type="term" value="C:cytoplasm"/>
    <property type="evidence" value="ECO:0007669"/>
    <property type="project" value="TreeGrafter"/>
</dbReference>
<dbReference type="InterPro" id="IPR050772">
    <property type="entry name" value="Hydratase-Decarb/MhpD_sf"/>
</dbReference>
<dbReference type="OrthoDB" id="9792137at2"/>
<dbReference type="Proteomes" id="UP000289184">
    <property type="component" value="Unassembled WGS sequence"/>
</dbReference>
<dbReference type="EC" id="4.2.1.80" evidence="3"/>
<protein>
    <submittedName>
        <fullName evidence="3">2-keto-4-pentenoate hydratase</fullName>
        <ecNumber evidence="3">4.2.1.80</ecNumber>
    </submittedName>
</protein>
<dbReference type="GO" id="GO:0008684">
    <property type="term" value="F:2-oxopent-4-enoate hydratase activity"/>
    <property type="evidence" value="ECO:0007669"/>
    <property type="project" value="UniProtKB-EC"/>
</dbReference>